<evidence type="ECO:0000259" key="1">
    <source>
        <dbReference type="Pfam" id="PF10646"/>
    </source>
</evidence>
<dbReference type="Pfam" id="PF10646">
    <property type="entry name" value="Germane"/>
    <property type="match status" value="1"/>
</dbReference>
<evidence type="ECO:0000313" key="2">
    <source>
        <dbReference type="EMBL" id="OHA41588.1"/>
    </source>
</evidence>
<gene>
    <name evidence="2" type="ORF">A3H68_02775</name>
</gene>
<name>A0A1G2NZU9_9BACT</name>
<organism evidence="2 3">
    <name type="scientific">Candidatus Taylorbacteria bacterium RIFCSPLOWO2_02_FULL_46_40</name>
    <dbReference type="NCBI Taxonomy" id="1802329"/>
    <lineage>
        <taxon>Bacteria</taxon>
        <taxon>Candidatus Tayloriibacteriota</taxon>
    </lineage>
</organism>
<reference evidence="2 3" key="1">
    <citation type="journal article" date="2016" name="Nat. Commun.">
        <title>Thousands of microbial genomes shed light on interconnected biogeochemical processes in an aquifer system.</title>
        <authorList>
            <person name="Anantharaman K."/>
            <person name="Brown C.T."/>
            <person name="Hug L.A."/>
            <person name="Sharon I."/>
            <person name="Castelle C.J."/>
            <person name="Probst A.J."/>
            <person name="Thomas B.C."/>
            <person name="Singh A."/>
            <person name="Wilkins M.J."/>
            <person name="Karaoz U."/>
            <person name="Brodie E.L."/>
            <person name="Williams K.H."/>
            <person name="Hubbard S.S."/>
            <person name="Banfield J.F."/>
        </authorList>
    </citation>
    <scope>NUCLEOTIDE SEQUENCE [LARGE SCALE GENOMIC DNA]</scope>
</reference>
<sequence length="244" mass="26095">MKTSSLLLLAVVLLIVAVAIMLVVSGDNIRERAVSYCDGNNVASVEYSNSNSIIRVNNALLGGGGIYYSNDGSSYSCPVVGPDSMTQDCREVLGISDWQKVCEPGLSLPTAKQVELYYYNPEKDKDASGQVLCSKKGLQNVSRYVPAGDPKSEIDATVAMLLSGYVNEQEKTSGITTEFPLAGFLLASSTLDNGILTLRFSDPQNKSGGGSCRAGVLWAQIQTTAKQFLGVAEVKFEPDTLFQP</sequence>
<comment type="caution">
    <text evidence="2">The sequence shown here is derived from an EMBL/GenBank/DDBJ whole genome shotgun (WGS) entry which is preliminary data.</text>
</comment>
<feature type="domain" description="GerMN" evidence="1">
    <location>
        <begin position="116"/>
        <end position="237"/>
    </location>
</feature>
<accession>A0A1G2NZU9</accession>
<dbReference type="EMBL" id="MHSH01000024">
    <property type="protein sequence ID" value="OHA41588.1"/>
    <property type="molecule type" value="Genomic_DNA"/>
</dbReference>
<evidence type="ECO:0000313" key="3">
    <source>
        <dbReference type="Proteomes" id="UP000176429"/>
    </source>
</evidence>
<dbReference type="Proteomes" id="UP000176429">
    <property type="component" value="Unassembled WGS sequence"/>
</dbReference>
<dbReference type="AlphaFoldDB" id="A0A1G2NZU9"/>
<protein>
    <recommendedName>
        <fullName evidence="1">GerMN domain-containing protein</fullName>
    </recommendedName>
</protein>
<proteinExistence type="predicted"/>
<dbReference type="InterPro" id="IPR019606">
    <property type="entry name" value="GerMN"/>
</dbReference>